<organism evidence="1 2">
    <name type="scientific">Achromobacter agilis</name>
    <dbReference type="NCBI Taxonomy" id="1353888"/>
    <lineage>
        <taxon>Bacteria</taxon>
        <taxon>Pseudomonadati</taxon>
        <taxon>Pseudomonadota</taxon>
        <taxon>Betaproteobacteria</taxon>
        <taxon>Burkholderiales</taxon>
        <taxon>Alcaligenaceae</taxon>
        <taxon>Achromobacter</taxon>
    </lineage>
</organism>
<reference evidence="1 2" key="1">
    <citation type="submission" date="2018-07" db="EMBL/GenBank/DDBJ databases">
        <authorList>
            <person name="Peeters C."/>
        </authorList>
    </citation>
    <scope>NUCLEOTIDE SEQUENCE [LARGE SCALE GENOMIC DNA]</scope>
    <source>
        <strain evidence="1 2">LMG 3411</strain>
    </source>
</reference>
<gene>
    <name evidence="1" type="ORF">AGI3411_04210</name>
</gene>
<protein>
    <submittedName>
        <fullName evidence="1">Uncharacterized protein</fullName>
    </submittedName>
</protein>
<dbReference type="Gene3D" id="1.20.1250.20">
    <property type="entry name" value="MFS general substrate transporter like domains"/>
    <property type="match status" value="1"/>
</dbReference>
<accession>A0A446CNQ9</accession>
<dbReference type="EMBL" id="UFQB01000020">
    <property type="protein sequence ID" value="SSW69520.1"/>
    <property type="molecule type" value="Genomic_DNA"/>
</dbReference>
<dbReference type="Proteomes" id="UP000289184">
    <property type="component" value="Unassembled WGS sequence"/>
</dbReference>
<name>A0A446CNQ9_9BURK</name>
<proteinExistence type="predicted"/>
<keyword evidence="2" id="KW-1185">Reference proteome</keyword>
<evidence type="ECO:0000313" key="2">
    <source>
        <dbReference type="Proteomes" id="UP000289184"/>
    </source>
</evidence>
<dbReference type="AlphaFoldDB" id="A0A446CNQ9"/>
<evidence type="ECO:0000313" key="1">
    <source>
        <dbReference type="EMBL" id="SSW69520.1"/>
    </source>
</evidence>
<dbReference type="InterPro" id="IPR036259">
    <property type="entry name" value="MFS_trans_sf"/>
</dbReference>
<sequence>MPDQIQSNNIPSGARIILAVRMLAFPVCSEVWMMFGFIGAPLQQPSGPNTTKFRLLTATPVLSVSPRRFPRGLRSMAMGVYRVARVF</sequence>